<dbReference type="GO" id="GO:0006950">
    <property type="term" value="P:response to stress"/>
    <property type="evidence" value="ECO:0007669"/>
    <property type="project" value="UniProtKB-ARBA"/>
</dbReference>
<feature type="region of interest" description="Disordered" evidence="8">
    <location>
        <begin position="226"/>
        <end position="258"/>
    </location>
</feature>
<evidence type="ECO:0000256" key="5">
    <source>
        <dbReference type="ARBA" id="ARBA00022989"/>
    </source>
</evidence>
<comment type="function">
    <text evidence="7">May be involved in the degradation of misfolded endoplasmic reticulum (ER) luminal proteins.</text>
</comment>
<reference evidence="9 10" key="1">
    <citation type="submission" date="2020-03" db="EMBL/GenBank/DDBJ databases">
        <title>Draft Genome Sequence of Cudoniella acicularis.</title>
        <authorList>
            <person name="Buettner E."/>
            <person name="Kellner H."/>
        </authorList>
    </citation>
    <scope>NUCLEOTIDE SEQUENCE [LARGE SCALE GENOMIC DNA]</scope>
    <source>
        <strain evidence="9 10">DSM 108380</strain>
    </source>
</reference>
<dbReference type="Proteomes" id="UP000566819">
    <property type="component" value="Unassembled WGS sequence"/>
</dbReference>
<dbReference type="AlphaFoldDB" id="A0A8H4W337"/>
<keyword evidence="4 7" id="KW-0256">Endoplasmic reticulum</keyword>
<proteinExistence type="inferred from homology"/>
<dbReference type="Pfam" id="PF04511">
    <property type="entry name" value="DER1"/>
    <property type="match status" value="1"/>
</dbReference>
<evidence type="ECO:0000256" key="2">
    <source>
        <dbReference type="ARBA" id="ARBA00008917"/>
    </source>
</evidence>
<evidence type="ECO:0000256" key="1">
    <source>
        <dbReference type="ARBA" id="ARBA00004477"/>
    </source>
</evidence>
<gene>
    <name evidence="9" type="ORF">G7Y89_g5772</name>
</gene>
<keyword evidence="6 7" id="KW-0472">Membrane</keyword>
<feature type="transmembrane region" description="Helical" evidence="7">
    <location>
        <begin position="52"/>
        <end position="75"/>
    </location>
</feature>
<dbReference type="EMBL" id="JAAMPI010000354">
    <property type="protein sequence ID" value="KAF4632353.1"/>
    <property type="molecule type" value="Genomic_DNA"/>
</dbReference>
<dbReference type="OrthoDB" id="19102at2759"/>
<dbReference type="SUPFAM" id="SSF144091">
    <property type="entry name" value="Rhomboid-like"/>
    <property type="match status" value="1"/>
</dbReference>
<comment type="similarity">
    <text evidence="2 7">Belongs to the derlin family.</text>
</comment>
<keyword evidence="10" id="KW-1185">Reference proteome</keyword>
<dbReference type="PANTHER" id="PTHR11009">
    <property type="entry name" value="DER1-LIKE PROTEIN, DERLIN"/>
    <property type="match status" value="1"/>
</dbReference>
<dbReference type="Gene3D" id="1.20.1540.10">
    <property type="entry name" value="Rhomboid-like"/>
    <property type="match status" value="1"/>
</dbReference>
<comment type="caution">
    <text evidence="9">The sequence shown here is derived from an EMBL/GenBank/DDBJ whole genome shotgun (WGS) entry which is preliminary data.</text>
</comment>
<feature type="transmembrane region" description="Helical" evidence="7">
    <location>
        <begin position="140"/>
        <end position="162"/>
    </location>
</feature>
<evidence type="ECO:0000256" key="7">
    <source>
        <dbReference type="RuleBase" id="RU363059"/>
    </source>
</evidence>
<feature type="transmembrane region" description="Helical" evidence="7">
    <location>
        <begin position="17"/>
        <end position="40"/>
    </location>
</feature>
<dbReference type="InterPro" id="IPR035952">
    <property type="entry name" value="Rhomboid-like_sf"/>
</dbReference>
<dbReference type="GO" id="GO:0005789">
    <property type="term" value="C:endoplasmic reticulum membrane"/>
    <property type="evidence" value="ECO:0007669"/>
    <property type="project" value="UniProtKB-SubCell"/>
</dbReference>
<evidence type="ECO:0000313" key="9">
    <source>
        <dbReference type="EMBL" id="KAF4632353.1"/>
    </source>
</evidence>
<dbReference type="InterPro" id="IPR007599">
    <property type="entry name" value="DER1"/>
</dbReference>
<evidence type="ECO:0000256" key="6">
    <source>
        <dbReference type="ARBA" id="ARBA00023136"/>
    </source>
</evidence>
<keyword evidence="5 7" id="KW-1133">Transmembrane helix</keyword>
<organism evidence="9 10">
    <name type="scientific">Cudoniella acicularis</name>
    <dbReference type="NCBI Taxonomy" id="354080"/>
    <lineage>
        <taxon>Eukaryota</taxon>
        <taxon>Fungi</taxon>
        <taxon>Dikarya</taxon>
        <taxon>Ascomycota</taxon>
        <taxon>Pezizomycotina</taxon>
        <taxon>Leotiomycetes</taxon>
        <taxon>Helotiales</taxon>
        <taxon>Tricladiaceae</taxon>
        <taxon>Cudoniella</taxon>
    </lineage>
</organism>
<accession>A0A8H4W337</accession>
<feature type="compositionally biased region" description="Low complexity" evidence="8">
    <location>
        <begin position="230"/>
        <end position="245"/>
    </location>
</feature>
<evidence type="ECO:0000313" key="10">
    <source>
        <dbReference type="Proteomes" id="UP000566819"/>
    </source>
</evidence>
<evidence type="ECO:0000256" key="4">
    <source>
        <dbReference type="ARBA" id="ARBA00022824"/>
    </source>
</evidence>
<evidence type="ECO:0000256" key="8">
    <source>
        <dbReference type="SAM" id="MobiDB-lite"/>
    </source>
</evidence>
<keyword evidence="3 7" id="KW-0812">Transmembrane</keyword>
<protein>
    <recommendedName>
        <fullName evidence="7">Derlin</fullName>
    </recommendedName>
</protein>
<name>A0A8H4W337_9HELO</name>
<sequence>MSAIDYFKQAPPISRTIAASAFTLSVLVYTNFLSAYWVLFWPSAFLQLPPQIWRLVTPFLLTGPQLGIIFDTYFLYTYGAKLERASPKFTQPGEFFMYIVFVCTTIIGLNMVLTGTTVFTAALVLAFTYTSCQDDRGQMATFFVVTIPAQWIPFAMILLTFILNGPTAALISITGLVAAHLHDFLTRLWPTFGGGRNWVPTPAFVRRWFETKTDTVTHKPYGTAFARAQSGPSASGSSSGPLPESWKSRGSGHRLGGS</sequence>
<evidence type="ECO:0000256" key="3">
    <source>
        <dbReference type="ARBA" id="ARBA00022692"/>
    </source>
</evidence>
<comment type="subcellular location">
    <subcellularLocation>
        <location evidence="1 7">Endoplasmic reticulum membrane</location>
        <topology evidence="1 7">Multi-pass membrane protein</topology>
    </subcellularLocation>
</comment>
<feature type="transmembrane region" description="Helical" evidence="7">
    <location>
        <begin position="95"/>
        <end position="128"/>
    </location>
</feature>